<evidence type="ECO:0000259" key="3">
    <source>
        <dbReference type="PROSITE" id="PS50157"/>
    </source>
</evidence>
<keyword evidence="1" id="KW-0862">Zinc</keyword>
<gene>
    <name evidence="4" type="ORF">GSOID_T00010935001</name>
</gene>
<dbReference type="InterPro" id="IPR036236">
    <property type="entry name" value="Znf_C2H2_sf"/>
</dbReference>
<keyword evidence="1" id="KW-0863">Zinc-finger</keyword>
<organism evidence="4">
    <name type="scientific">Oikopleura dioica</name>
    <name type="common">Tunicate</name>
    <dbReference type="NCBI Taxonomy" id="34765"/>
    <lineage>
        <taxon>Eukaryota</taxon>
        <taxon>Metazoa</taxon>
        <taxon>Chordata</taxon>
        <taxon>Tunicata</taxon>
        <taxon>Appendicularia</taxon>
        <taxon>Copelata</taxon>
        <taxon>Oikopleuridae</taxon>
        <taxon>Oikopleura</taxon>
    </lineage>
</organism>
<feature type="compositionally biased region" description="Basic residues" evidence="2">
    <location>
        <begin position="68"/>
        <end position="78"/>
    </location>
</feature>
<accession>E4XHG0</accession>
<feature type="domain" description="C2H2-type" evidence="3">
    <location>
        <begin position="295"/>
        <end position="324"/>
    </location>
</feature>
<protein>
    <recommendedName>
        <fullName evidence="3">C2H2-type domain-containing protein</fullName>
    </recommendedName>
</protein>
<dbReference type="GO" id="GO:0008270">
    <property type="term" value="F:zinc ion binding"/>
    <property type="evidence" value="ECO:0007669"/>
    <property type="project" value="UniProtKB-KW"/>
</dbReference>
<keyword evidence="1" id="KW-0479">Metal-binding</keyword>
<dbReference type="SMART" id="SM00355">
    <property type="entry name" value="ZnF_C2H2"/>
    <property type="match status" value="3"/>
</dbReference>
<reference evidence="4" key="1">
    <citation type="journal article" date="2010" name="Science">
        <title>Plasticity of animal genome architecture unmasked by rapid evolution of a pelagic tunicate.</title>
        <authorList>
            <person name="Denoeud F."/>
            <person name="Henriet S."/>
            <person name="Mungpakdee S."/>
            <person name="Aury J.M."/>
            <person name="Da Silva C."/>
            <person name="Brinkmann H."/>
            <person name="Mikhaleva J."/>
            <person name="Olsen L.C."/>
            <person name="Jubin C."/>
            <person name="Canestro C."/>
            <person name="Bouquet J.M."/>
            <person name="Danks G."/>
            <person name="Poulain J."/>
            <person name="Campsteijn C."/>
            <person name="Adamski M."/>
            <person name="Cross I."/>
            <person name="Yadetie F."/>
            <person name="Muffato M."/>
            <person name="Louis A."/>
            <person name="Butcher S."/>
            <person name="Tsagkogeorga G."/>
            <person name="Konrad A."/>
            <person name="Singh S."/>
            <person name="Jensen M.F."/>
            <person name="Cong E.H."/>
            <person name="Eikeseth-Otteraa H."/>
            <person name="Noel B."/>
            <person name="Anthouard V."/>
            <person name="Porcel B.M."/>
            <person name="Kachouri-Lafond R."/>
            <person name="Nishino A."/>
            <person name="Ugolini M."/>
            <person name="Chourrout P."/>
            <person name="Nishida H."/>
            <person name="Aasland R."/>
            <person name="Huzurbazar S."/>
            <person name="Westhof E."/>
            <person name="Delsuc F."/>
            <person name="Lehrach H."/>
            <person name="Reinhardt R."/>
            <person name="Weissenbach J."/>
            <person name="Roy S.W."/>
            <person name="Artiguenave F."/>
            <person name="Postlethwait J.H."/>
            <person name="Manak J.R."/>
            <person name="Thompson E.M."/>
            <person name="Jaillon O."/>
            <person name="Du Pasquier L."/>
            <person name="Boudinot P."/>
            <person name="Liberles D.A."/>
            <person name="Volff J.N."/>
            <person name="Philippe H."/>
            <person name="Lenhard B."/>
            <person name="Roest Crollius H."/>
            <person name="Wincker P."/>
            <person name="Chourrout D."/>
        </authorList>
    </citation>
    <scope>NUCLEOTIDE SEQUENCE [LARGE SCALE GENOMIC DNA]</scope>
</reference>
<feature type="compositionally biased region" description="Basic residues" evidence="2">
    <location>
        <begin position="1"/>
        <end position="15"/>
    </location>
</feature>
<feature type="compositionally biased region" description="Basic and acidic residues" evidence="2">
    <location>
        <begin position="16"/>
        <end position="32"/>
    </location>
</feature>
<evidence type="ECO:0000256" key="2">
    <source>
        <dbReference type="SAM" id="MobiDB-lite"/>
    </source>
</evidence>
<keyword evidence="5" id="KW-1185">Reference proteome</keyword>
<evidence type="ECO:0000256" key="1">
    <source>
        <dbReference type="PROSITE-ProRule" id="PRU00042"/>
    </source>
</evidence>
<dbReference type="Gene3D" id="3.30.160.60">
    <property type="entry name" value="Classic Zinc Finger"/>
    <property type="match status" value="1"/>
</dbReference>
<sequence length="436" mass="50956">MSSDKKRKKLKKKRRANDENNHVDTAETERAKSNKRLQPDAQETIKSKIPASNLPQESDSENEQRELPKKKKKQKKHKEQVSDAAKADSQHDTAKRKNKKKRKKLEHSENETEVANRNNASGRLSFAILPVPSRAIDSDDEFTYPEDFSQRSKKVKTTRRAYDRTQLPASRQHVLPSFSLKTQVPDEFYNRMRDIGVPEENIAIFYHVREKFDNFNELPDIYCTYGKGCCFRTRHGNDCLTEHCQVFHGYGSYPCIKKDCNYVGYSKRALANHTTQFHGTARKKLSSKIDLENPMLCPVESCNGIFQNASYARIHERTHSNQMDTCFYCGARYFFKTSRWHHHLFRHLDIMTYPCTHEGCDKWFFAPDKVTEHMNKKHQTVERFECDCGESFLLYDDRKKHRISCEVSIKIRNPHLFSEKRVKSKPVVSSESDSDV</sequence>
<dbReference type="SUPFAM" id="SSF57667">
    <property type="entry name" value="beta-beta-alpha zinc fingers"/>
    <property type="match status" value="1"/>
</dbReference>
<evidence type="ECO:0000313" key="4">
    <source>
        <dbReference type="EMBL" id="CBY10108.1"/>
    </source>
</evidence>
<evidence type="ECO:0000313" key="5">
    <source>
        <dbReference type="Proteomes" id="UP000001307"/>
    </source>
</evidence>
<dbReference type="PROSITE" id="PS00028">
    <property type="entry name" value="ZINC_FINGER_C2H2_1"/>
    <property type="match status" value="2"/>
</dbReference>
<dbReference type="OrthoDB" id="6077919at2759"/>
<feature type="compositionally biased region" description="Basic and acidic residues" evidence="2">
    <location>
        <begin position="79"/>
        <end position="95"/>
    </location>
</feature>
<feature type="region of interest" description="Disordered" evidence="2">
    <location>
        <begin position="1"/>
        <end position="118"/>
    </location>
</feature>
<dbReference type="InParanoid" id="E4XHG0"/>
<proteinExistence type="predicted"/>
<dbReference type="Proteomes" id="UP000001307">
    <property type="component" value="Unassembled WGS sequence"/>
</dbReference>
<dbReference type="PROSITE" id="PS50157">
    <property type="entry name" value="ZINC_FINGER_C2H2_2"/>
    <property type="match status" value="1"/>
</dbReference>
<dbReference type="AlphaFoldDB" id="E4XHG0"/>
<dbReference type="InterPro" id="IPR013087">
    <property type="entry name" value="Znf_C2H2_type"/>
</dbReference>
<feature type="compositionally biased region" description="Basic residues" evidence="2">
    <location>
        <begin position="96"/>
        <end position="105"/>
    </location>
</feature>
<name>E4XHG0_OIKDI</name>
<dbReference type="EMBL" id="FN653051">
    <property type="protein sequence ID" value="CBY10108.1"/>
    <property type="molecule type" value="Genomic_DNA"/>
</dbReference>